<sequence length="177" mass="20426">MPDTESRCDAADDMSDASLREMLPRLYRFALWLSKDPSTADDLVQASIERALKFQHTRRPDGDLRAWLFSILYRQFIDTKRHAKRYARVLEWFRKADDAPSTERHVQARASLQAFEQLPETQRTLLWLVSVDGLSYKAVADMFDVPLGTIMSRLSRARGALRDAGDGESRVHLRIMK</sequence>
<proteinExistence type="inferred from homology"/>
<dbReference type="Pfam" id="PF08281">
    <property type="entry name" value="Sigma70_r4_2"/>
    <property type="match status" value="1"/>
</dbReference>
<dbReference type="InterPro" id="IPR053866">
    <property type="entry name" value="PhyR_sigma2"/>
</dbReference>
<dbReference type="GO" id="GO:0003677">
    <property type="term" value="F:DNA binding"/>
    <property type="evidence" value="ECO:0007669"/>
    <property type="project" value="InterPro"/>
</dbReference>
<evidence type="ECO:0000313" key="7">
    <source>
        <dbReference type="EMBL" id="RZT98795.1"/>
    </source>
</evidence>
<dbReference type="AlphaFoldDB" id="A0A4V2FTN0"/>
<evidence type="ECO:0000256" key="4">
    <source>
        <dbReference type="ARBA" id="ARBA00023163"/>
    </source>
</evidence>
<evidence type="ECO:0000256" key="1">
    <source>
        <dbReference type="ARBA" id="ARBA00010641"/>
    </source>
</evidence>
<dbReference type="InterPro" id="IPR013249">
    <property type="entry name" value="RNA_pol_sigma70_r4_t2"/>
</dbReference>
<dbReference type="Proteomes" id="UP000293398">
    <property type="component" value="Unassembled WGS sequence"/>
</dbReference>
<dbReference type="Gene3D" id="1.10.1740.10">
    <property type="match status" value="1"/>
</dbReference>
<comment type="caution">
    <text evidence="7">The sequence shown here is derived from an EMBL/GenBank/DDBJ whole genome shotgun (WGS) entry which is preliminary data.</text>
</comment>
<dbReference type="SUPFAM" id="SSF88946">
    <property type="entry name" value="Sigma2 domain of RNA polymerase sigma factors"/>
    <property type="match status" value="1"/>
</dbReference>
<organism evidence="7 8">
    <name type="scientific">Advenella incenata</name>
    <dbReference type="NCBI Taxonomy" id="267800"/>
    <lineage>
        <taxon>Bacteria</taxon>
        <taxon>Pseudomonadati</taxon>
        <taxon>Pseudomonadota</taxon>
        <taxon>Betaproteobacteria</taxon>
        <taxon>Burkholderiales</taxon>
        <taxon>Alcaligenaceae</taxon>
    </lineage>
</organism>
<dbReference type="SUPFAM" id="SSF88659">
    <property type="entry name" value="Sigma3 and sigma4 domains of RNA polymerase sigma factors"/>
    <property type="match status" value="1"/>
</dbReference>
<keyword evidence="4" id="KW-0804">Transcription</keyword>
<keyword evidence="2" id="KW-0805">Transcription regulation</keyword>
<dbReference type="Pfam" id="PF22029">
    <property type="entry name" value="PhyR_sigma2"/>
    <property type="match status" value="1"/>
</dbReference>
<gene>
    <name evidence="7" type="ORF">EV681_0573</name>
</gene>
<evidence type="ECO:0000259" key="5">
    <source>
        <dbReference type="Pfam" id="PF08281"/>
    </source>
</evidence>
<accession>A0A4V2FTN0</accession>
<evidence type="ECO:0000256" key="3">
    <source>
        <dbReference type="ARBA" id="ARBA00023082"/>
    </source>
</evidence>
<feature type="domain" description="PhyR sigma2" evidence="6">
    <location>
        <begin position="20"/>
        <end position="72"/>
    </location>
</feature>
<evidence type="ECO:0000259" key="6">
    <source>
        <dbReference type="Pfam" id="PF22029"/>
    </source>
</evidence>
<dbReference type="Gene3D" id="1.10.10.10">
    <property type="entry name" value="Winged helix-like DNA-binding domain superfamily/Winged helix DNA-binding domain"/>
    <property type="match status" value="1"/>
</dbReference>
<protein>
    <submittedName>
        <fullName evidence="7">RNA polymerase sigma-70 factor (ECF subfamily)</fullName>
    </submittedName>
</protein>
<dbReference type="NCBIfam" id="TIGR02937">
    <property type="entry name" value="sigma70-ECF"/>
    <property type="match status" value="1"/>
</dbReference>
<dbReference type="InterPro" id="IPR013325">
    <property type="entry name" value="RNA_pol_sigma_r2"/>
</dbReference>
<keyword evidence="3" id="KW-0731">Sigma factor</keyword>
<dbReference type="InterPro" id="IPR036388">
    <property type="entry name" value="WH-like_DNA-bd_sf"/>
</dbReference>
<dbReference type="PANTHER" id="PTHR43133">
    <property type="entry name" value="RNA POLYMERASE ECF-TYPE SIGMA FACTO"/>
    <property type="match status" value="1"/>
</dbReference>
<evidence type="ECO:0000313" key="8">
    <source>
        <dbReference type="Proteomes" id="UP000293398"/>
    </source>
</evidence>
<dbReference type="InterPro" id="IPR014284">
    <property type="entry name" value="RNA_pol_sigma-70_dom"/>
</dbReference>
<dbReference type="EMBL" id="SHKO01000001">
    <property type="protein sequence ID" value="RZT98795.1"/>
    <property type="molecule type" value="Genomic_DNA"/>
</dbReference>
<dbReference type="PANTHER" id="PTHR43133:SF25">
    <property type="entry name" value="RNA POLYMERASE SIGMA FACTOR RFAY-RELATED"/>
    <property type="match status" value="1"/>
</dbReference>
<feature type="domain" description="RNA polymerase sigma factor 70 region 4 type 2" evidence="5">
    <location>
        <begin position="112"/>
        <end position="161"/>
    </location>
</feature>
<dbReference type="GO" id="GO:0016987">
    <property type="term" value="F:sigma factor activity"/>
    <property type="evidence" value="ECO:0007669"/>
    <property type="project" value="UniProtKB-KW"/>
</dbReference>
<keyword evidence="8" id="KW-1185">Reference proteome</keyword>
<comment type="similarity">
    <text evidence="1">Belongs to the sigma-70 factor family. ECF subfamily.</text>
</comment>
<name>A0A4V2FTN0_9BURK</name>
<evidence type="ECO:0000256" key="2">
    <source>
        <dbReference type="ARBA" id="ARBA00023015"/>
    </source>
</evidence>
<dbReference type="InterPro" id="IPR013324">
    <property type="entry name" value="RNA_pol_sigma_r3/r4-like"/>
</dbReference>
<dbReference type="GO" id="GO:0006352">
    <property type="term" value="P:DNA-templated transcription initiation"/>
    <property type="evidence" value="ECO:0007669"/>
    <property type="project" value="InterPro"/>
</dbReference>
<dbReference type="CDD" id="cd06171">
    <property type="entry name" value="Sigma70_r4"/>
    <property type="match status" value="1"/>
</dbReference>
<reference evidence="7 8" key="1">
    <citation type="submission" date="2019-02" db="EMBL/GenBank/DDBJ databases">
        <title>Genomic Encyclopedia of Type Strains, Phase IV (KMG-IV): sequencing the most valuable type-strain genomes for metagenomic binning, comparative biology and taxonomic classification.</title>
        <authorList>
            <person name="Goeker M."/>
        </authorList>
    </citation>
    <scope>NUCLEOTIDE SEQUENCE [LARGE SCALE GENOMIC DNA]</scope>
    <source>
        <strain evidence="7 8">DSM 23814</strain>
    </source>
</reference>
<dbReference type="InterPro" id="IPR039425">
    <property type="entry name" value="RNA_pol_sigma-70-like"/>
</dbReference>